<accession>A1CUL2</accession>
<dbReference type="Proteomes" id="UP000006701">
    <property type="component" value="Unassembled WGS sequence"/>
</dbReference>
<dbReference type="KEGG" id="act:ACLA_087020"/>
<name>A1CUL2_ASPCL</name>
<evidence type="ECO:0008006" key="4">
    <source>
        <dbReference type="Google" id="ProtNLM"/>
    </source>
</evidence>
<reference evidence="2 3" key="1">
    <citation type="journal article" date="2008" name="PLoS Genet.">
        <title>Genomic islands in the pathogenic filamentous fungus Aspergillus fumigatus.</title>
        <authorList>
            <person name="Fedorova N.D."/>
            <person name="Khaldi N."/>
            <person name="Joardar V.S."/>
            <person name="Maiti R."/>
            <person name="Amedeo P."/>
            <person name="Anderson M.J."/>
            <person name="Crabtree J."/>
            <person name="Silva J.C."/>
            <person name="Badger J.H."/>
            <person name="Albarraq A."/>
            <person name="Angiuoli S."/>
            <person name="Bussey H."/>
            <person name="Bowyer P."/>
            <person name="Cotty P.J."/>
            <person name="Dyer P.S."/>
            <person name="Egan A."/>
            <person name="Galens K."/>
            <person name="Fraser-Liggett C.M."/>
            <person name="Haas B.J."/>
            <person name="Inman J.M."/>
            <person name="Kent R."/>
            <person name="Lemieux S."/>
            <person name="Malavazi I."/>
            <person name="Orvis J."/>
            <person name="Roemer T."/>
            <person name="Ronning C.M."/>
            <person name="Sundaram J.P."/>
            <person name="Sutton G."/>
            <person name="Turner G."/>
            <person name="Venter J.C."/>
            <person name="White O.R."/>
            <person name="Whitty B.R."/>
            <person name="Youngman P."/>
            <person name="Wolfe K.H."/>
            <person name="Goldman G.H."/>
            <person name="Wortman J.R."/>
            <person name="Jiang B."/>
            <person name="Denning D.W."/>
            <person name="Nierman W.C."/>
        </authorList>
    </citation>
    <scope>NUCLEOTIDE SEQUENCE [LARGE SCALE GENOMIC DNA]</scope>
    <source>
        <strain evidence="3">ATCC 1007 / CBS 513.65 / DSM 816 / NCTC 3887 / NRRL 1</strain>
    </source>
</reference>
<dbReference type="OrthoDB" id="5399817at2759"/>
<organism evidence="2 3">
    <name type="scientific">Aspergillus clavatus (strain ATCC 1007 / CBS 513.65 / DSM 816 / NCTC 3887 / NRRL 1 / QM 1276 / 107)</name>
    <dbReference type="NCBI Taxonomy" id="344612"/>
    <lineage>
        <taxon>Eukaryota</taxon>
        <taxon>Fungi</taxon>
        <taxon>Dikarya</taxon>
        <taxon>Ascomycota</taxon>
        <taxon>Pezizomycotina</taxon>
        <taxon>Eurotiomycetes</taxon>
        <taxon>Eurotiomycetidae</taxon>
        <taxon>Eurotiales</taxon>
        <taxon>Aspergillaceae</taxon>
        <taxon>Aspergillus</taxon>
        <taxon>Aspergillus subgen. Fumigati</taxon>
    </lineage>
</organism>
<dbReference type="EMBL" id="DS027060">
    <property type="protein sequence ID" value="EAW06999.1"/>
    <property type="molecule type" value="Genomic_DNA"/>
</dbReference>
<evidence type="ECO:0000313" key="2">
    <source>
        <dbReference type="EMBL" id="EAW06999.1"/>
    </source>
</evidence>
<evidence type="ECO:0000256" key="1">
    <source>
        <dbReference type="SAM" id="SignalP"/>
    </source>
</evidence>
<dbReference type="AlphaFoldDB" id="A1CUL2"/>
<gene>
    <name evidence="2" type="ORF">ACLA_087020</name>
</gene>
<keyword evidence="3" id="KW-1185">Reference proteome</keyword>
<dbReference type="RefSeq" id="XP_001268425.1">
    <property type="nucleotide sequence ID" value="XM_001268424.1"/>
</dbReference>
<dbReference type="eggNOG" id="ENOG502SZSJ">
    <property type="taxonomic scope" value="Eukaryota"/>
</dbReference>
<sequence length="119" mass="12750">MSTKLHIASISWLLASLGHTLAAKDWQSLPEFRKLPGLAYTCAKAGWYQGSAFLLVAALLNYHWAQNPEALSLPANQGVAALLAGIMGVSSGWYLKNGVRRTGIVVAVMGAVQAWAVWV</sequence>
<dbReference type="HOGENOM" id="CLU_162831_1_0_1"/>
<proteinExistence type="predicted"/>
<evidence type="ECO:0000313" key="3">
    <source>
        <dbReference type="Proteomes" id="UP000006701"/>
    </source>
</evidence>
<protein>
    <recommendedName>
        <fullName evidence="4">Integral membrane protein</fullName>
    </recommendedName>
</protein>
<dbReference type="GeneID" id="4699952"/>
<dbReference type="VEuPathDB" id="FungiDB:ACLA_087020"/>
<feature type="signal peptide" evidence="1">
    <location>
        <begin position="1"/>
        <end position="22"/>
    </location>
</feature>
<feature type="chain" id="PRO_5002633766" description="Integral membrane protein" evidence="1">
    <location>
        <begin position="23"/>
        <end position="119"/>
    </location>
</feature>
<keyword evidence="1" id="KW-0732">Signal</keyword>
<dbReference type="OMA" id="WTCGTLG"/>